<dbReference type="Gene3D" id="2.60.40.10">
    <property type="entry name" value="Immunoglobulins"/>
    <property type="match status" value="1"/>
</dbReference>
<dbReference type="InterPro" id="IPR014438">
    <property type="entry name" value="Glucan_biosyn_MdoG/MdoD"/>
</dbReference>
<comment type="pathway">
    <text evidence="2">Glycan metabolism; osmoregulated periplasmic glucan (OPG) biosynthesis.</text>
</comment>
<dbReference type="GO" id="GO:0003824">
    <property type="term" value="F:catalytic activity"/>
    <property type="evidence" value="ECO:0007669"/>
    <property type="project" value="InterPro"/>
</dbReference>
<dbReference type="AlphaFoldDB" id="A0A9E7ZYK9"/>
<evidence type="ECO:0000256" key="4">
    <source>
        <dbReference type="ARBA" id="ARBA00022729"/>
    </source>
</evidence>
<dbReference type="InterPro" id="IPR007444">
    <property type="entry name" value="Glucan_biosyn_MdoG_C"/>
</dbReference>
<dbReference type="InterPro" id="IPR014756">
    <property type="entry name" value="Ig_E-set"/>
</dbReference>
<comment type="subcellular location">
    <subcellularLocation>
        <location evidence="1">Periplasm</location>
    </subcellularLocation>
</comment>
<gene>
    <name evidence="7" type="ORF">NWE54_00045</name>
</gene>
<dbReference type="PANTHER" id="PTHR30504">
    <property type="entry name" value="GLUCANS BIOSYNTHESIS PROTEIN"/>
    <property type="match status" value="1"/>
</dbReference>
<evidence type="ECO:0000256" key="1">
    <source>
        <dbReference type="ARBA" id="ARBA00004418"/>
    </source>
</evidence>
<dbReference type="Pfam" id="PF04349">
    <property type="entry name" value="MdoG"/>
    <property type="match status" value="1"/>
</dbReference>
<dbReference type="GO" id="GO:0030246">
    <property type="term" value="F:carbohydrate binding"/>
    <property type="evidence" value="ECO:0007669"/>
    <property type="project" value="InterPro"/>
</dbReference>
<dbReference type="SUPFAM" id="SSF81296">
    <property type="entry name" value="E set domains"/>
    <property type="match status" value="1"/>
</dbReference>
<keyword evidence="5" id="KW-0574">Periplasm</keyword>
<evidence type="ECO:0000256" key="3">
    <source>
        <dbReference type="ARBA" id="ARBA00009284"/>
    </source>
</evidence>
<proteinExistence type="inferred from homology"/>
<protein>
    <submittedName>
        <fullName evidence="7">Glucan biosynthesis protein</fullName>
    </submittedName>
</protein>
<dbReference type="PIRSF" id="PIRSF006281">
    <property type="entry name" value="MdoG"/>
    <property type="match status" value="1"/>
</dbReference>
<accession>A0A9E7ZYK9</accession>
<name>A0A9E7ZYK9_9HYPH</name>
<dbReference type="EMBL" id="CP102774">
    <property type="protein sequence ID" value="UZF87234.1"/>
    <property type="molecule type" value="Genomic_DNA"/>
</dbReference>
<keyword evidence="4" id="KW-0732">Signal</keyword>
<dbReference type="PANTHER" id="PTHR30504:SF3">
    <property type="entry name" value="GLUCANS BIOSYNTHESIS PROTEIN D"/>
    <property type="match status" value="1"/>
</dbReference>
<sequence length="589" mass="65333">MSQRAYQEALCSEQVFPTIKRRSHRSHDTDRGWELQQFGSVLNLLARCRVGCGSLVLGDVLFAPTRRAMLALLSGACMLANRSAQAQAAARPAKEFGYDDVVQQATALAKQPFDAESAKIPDELSKLTYDSYREIRFRRDKAFWRESGSDFRLLPFHLGFLHNKPVQIHIISHGNAIPIPFTTGLFEYGKVPVPKGLSPALGFAGFAVTTNLNDPKVQDEVISFLGASYFRLIGRGHRYGLSARSLALDVGGKGPEEFPFMRALWVEEPSRDTTELVIYALLDSPSVAGAFRYVVRPGRDTHMDITATIIPRREIERIGIAPLTSMFQAGEGDLGQRTDFRPEIHDSDGLMLQSGSGEWIWRPIRNPKALRISSFGDKNPRGFGLMQRDRDFGSYQDLEARYDARPGYWVQPQGDWGEGRIDLIEIPTVNEAFDNIVACWTPGKPLPVGQPAEFSYRISALSTTRHLHPYAQVQQSFNGSDIEDGVAEGKGTKRFIVDFAGGDLAYYQSEPDRLELVATTTAGAITTKILTFNAPLKGVRAIVDATLPDGQSAELRMFLRARNRTLSETWTATWSVPPGDATALQSSKK</sequence>
<dbReference type="InterPro" id="IPR011013">
    <property type="entry name" value="Gal_mutarotase_sf_dom"/>
</dbReference>
<dbReference type="FunFam" id="2.70.98.10:FF:000001">
    <property type="entry name" value="Glucans biosynthesis protein G"/>
    <property type="match status" value="1"/>
</dbReference>
<dbReference type="SUPFAM" id="SSF74650">
    <property type="entry name" value="Galactose mutarotase-like"/>
    <property type="match status" value="1"/>
</dbReference>
<dbReference type="InterPro" id="IPR014718">
    <property type="entry name" value="GH-type_carb-bd"/>
</dbReference>
<evidence type="ECO:0000256" key="5">
    <source>
        <dbReference type="ARBA" id="ARBA00022764"/>
    </source>
</evidence>
<evidence type="ECO:0000259" key="6">
    <source>
        <dbReference type="Pfam" id="PF04349"/>
    </source>
</evidence>
<dbReference type="InterPro" id="IPR013783">
    <property type="entry name" value="Ig-like_fold"/>
</dbReference>
<comment type="similarity">
    <text evidence="3">Belongs to the OpgD/OpgG family.</text>
</comment>
<organism evidence="7">
    <name type="scientific">Bosea sp. NBC_00436</name>
    <dbReference type="NCBI Taxonomy" id="2969620"/>
    <lineage>
        <taxon>Bacteria</taxon>
        <taxon>Pseudomonadati</taxon>
        <taxon>Pseudomonadota</taxon>
        <taxon>Alphaproteobacteria</taxon>
        <taxon>Hyphomicrobiales</taxon>
        <taxon>Boseaceae</taxon>
        <taxon>Bosea</taxon>
    </lineage>
</organism>
<evidence type="ECO:0000256" key="2">
    <source>
        <dbReference type="ARBA" id="ARBA00005001"/>
    </source>
</evidence>
<dbReference type="GO" id="GO:0030288">
    <property type="term" value="C:outer membrane-bounded periplasmic space"/>
    <property type="evidence" value="ECO:0007669"/>
    <property type="project" value="TreeGrafter"/>
</dbReference>
<dbReference type="Gene3D" id="2.70.98.10">
    <property type="match status" value="1"/>
</dbReference>
<dbReference type="GO" id="GO:0051274">
    <property type="term" value="P:beta-glucan biosynthetic process"/>
    <property type="evidence" value="ECO:0007669"/>
    <property type="project" value="TreeGrafter"/>
</dbReference>
<reference evidence="7" key="1">
    <citation type="submission" date="2022-08" db="EMBL/GenBank/DDBJ databases">
        <title>Complete Genome Sequences of 2 Bosea sp. soil isolates.</title>
        <authorList>
            <person name="Alvarez Arevalo M."/>
            <person name="Sterndorff E.B."/>
            <person name="Faurdal D."/>
            <person name="Joergensen T.S."/>
            <person name="Weber T."/>
        </authorList>
    </citation>
    <scope>NUCLEOTIDE SEQUENCE</scope>
    <source>
        <strain evidence="7">NBC_00436</strain>
    </source>
</reference>
<evidence type="ECO:0000313" key="7">
    <source>
        <dbReference type="EMBL" id="UZF87234.1"/>
    </source>
</evidence>
<feature type="domain" description="Glucan biosynthesis periplasmic MdoG C-terminal" evidence="6">
    <location>
        <begin position="96"/>
        <end position="574"/>
    </location>
</feature>